<keyword evidence="14" id="KW-1185">Reference proteome</keyword>
<dbReference type="AlphaFoldDB" id="A0A0M8ZTH9"/>
<evidence type="ECO:0000256" key="11">
    <source>
        <dbReference type="SAM" id="Phobius"/>
    </source>
</evidence>
<evidence type="ECO:0000256" key="1">
    <source>
        <dbReference type="ARBA" id="ARBA00004141"/>
    </source>
</evidence>
<evidence type="ECO:0000313" key="13">
    <source>
        <dbReference type="EMBL" id="KOX70820.1"/>
    </source>
</evidence>
<evidence type="ECO:0000256" key="7">
    <source>
        <dbReference type="ARBA" id="ARBA00022989"/>
    </source>
</evidence>
<dbReference type="Gene3D" id="1.10.287.70">
    <property type="match status" value="1"/>
</dbReference>
<dbReference type="PANTHER" id="PTHR11537:SF105">
    <property type="entry name" value="POTASSIUM VOLTAGE-GATED CHANNEL PROTEIN SHAL"/>
    <property type="match status" value="1"/>
</dbReference>
<keyword evidence="3" id="KW-0633">Potassium transport</keyword>
<protein>
    <submittedName>
        <fullName evidence="13">Potassium voltage-gated channel protein Shal</fullName>
    </submittedName>
</protein>
<dbReference type="InterPro" id="IPR028325">
    <property type="entry name" value="VG_K_chnl"/>
</dbReference>
<dbReference type="InterPro" id="IPR005821">
    <property type="entry name" value="Ion_trans_dom"/>
</dbReference>
<reference evidence="13 14" key="1">
    <citation type="submission" date="2015-07" db="EMBL/GenBank/DDBJ databases">
        <title>The genome of Melipona quadrifasciata.</title>
        <authorList>
            <person name="Pan H."/>
            <person name="Kapheim K."/>
        </authorList>
    </citation>
    <scope>NUCLEOTIDE SEQUENCE [LARGE SCALE GENOMIC DNA]</scope>
    <source>
        <strain evidence="13">0111107301</strain>
        <tissue evidence="13">Whole body</tissue>
    </source>
</reference>
<evidence type="ECO:0000256" key="3">
    <source>
        <dbReference type="ARBA" id="ARBA00022538"/>
    </source>
</evidence>
<evidence type="ECO:0000259" key="12">
    <source>
        <dbReference type="Pfam" id="PF00520"/>
    </source>
</evidence>
<keyword evidence="9 11" id="KW-0472">Membrane</keyword>
<proteinExistence type="predicted"/>
<keyword evidence="2" id="KW-0813">Transport</keyword>
<dbReference type="GO" id="GO:0005250">
    <property type="term" value="F:A-type (transient outward) potassium channel activity"/>
    <property type="evidence" value="ECO:0007669"/>
    <property type="project" value="TreeGrafter"/>
</dbReference>
<gene>
    <name evidence="13" type="ORF">WN51_02244</name>
</gene>
<dbReference type="Pfam" id="PF00520">
    <property type="entry name" value="Ion_trans"/>
    <property type="match status" value="1"/>
</dbReference>
<evidence type="ECO:0000256" key="2">
    <source>
        <dbReference type="ARBA" id="ARBA00022448"/>
    </source>
</evidence>
<comment type="subcellular location">
    <subcellularLocation>
        <location evidence="1">Membrane</location>
        <topology evidence="1">Multi-pass membrane protein</topology>
    </subcellularLocation>
</comment>
<keyword evidence="8" id="KW-0406">Ion transport</keyword>
<organism evidence="13 14">
    <name type="scientific">Melipona quadrifasciata</name>
    <dbReference type="NCBI Taxonomy" id="166423"/>
    <lineage>
        <taxon>Eukaryota</taxon>
        <taxon>Metazoa</taxon>
        <taxon>Ecdysozoa</taxon>
        <taxon>Arthropoda</taxon>
        <taxon>Hexapoda</taxon>
        <taxon>Insecta</taxon>
        <taxon>Pterygota</taxon>
        <taxon>Neoptera</taxon>
        <taxon>Endopterygota</taxon>
        <taxon>Hymenoptera</taxon>
        <taxon>Apocrita</taxon>
        <taxon>Aculeata</taxon>
        <taxon>Apoidea</taxon>
        <taxon>Anthophila</taxon>
        <taxon>Apidae</taxon>
        <taxon>Melipona</taxon>
    </lineage>
</organism>
<dbReference type="OrthoDB" id="433309at2759"/>
<evidence type="ECO:0000313" key="14">
    <source>
        <dbReference type="Proteomes" id="UP000053105"/>
    </source>
</evidence>
<dbReference type="GO" id="GO:0008076">
    <property type="term" value="C:voltage-gated potassium channel complex"/>
    <property type="evidence" value="ECO:0007669"/>
    <property type="project" value="InterPro"/>
</dbReference>
<evidence type="ECO:0000256" key="9">
    <source>
        <dbReference type="ARBA" id="ARBA00023136"/>
    </source>
</evidence>
<keyword evidence="7 11" id="KW-1133">Transmembrane helix</keyword>
<keyword evidence="6" id="KW-0630">Potassium</keyword>
<dbReference type="Proteomes" id="UP000053105">
    <property type="component" value="Unassembled WGS sequence"/>
</dbReference>
<evidence type="ECO:0000256" key="6">
    <source>
        <dbReference type="ARBA" id="ARBA00022958"/>
    </source>
</evidence>
<evidence type="ECO:0000256" key="8">
    <source>
        <dbReference type="ARBA" id="ARBA00023065"/>
    </source>
</evidence>
<dbReference type="GO" id="GO:0001508">
    <property type="term" value="P:action potential"/>
    <property type="evidence" value="ECO:0007669"/>
    <property type="project" value="TreeGrafter"/>
</dbReference>
<dbReference type="STRING" id="166423.A0A0M8ZTH9"/>
<keyword evidence="4 11" id="KW-0812">Transmembrane</keyword>
<dbReference type="EMBL" id="KQ435851">
    <property type="protein sequence ID" value="KOX70820.1"/>
    <property type="molecule type" value="Genomic_DNA"/>
</dbReference>
<feature type="transmembrane region" description="Helical" evidence="11">
    <location>
        <begin position="43"/>
        <end position="64"/>
    </location>
</feature>
<keyword evidence="10" id="KW-0407">Ion channel</keyword>
<evidence type="ECO:0000256" key="10">
    <source>
        <dbReference type="ARBA" id="ARBA00023303"/>
    </source>
</evidence>
<evidence type="ECO:0000256" key="5">
    <source>
        <dbReference type="ARBA" id="ARBA00022826"/>
    </source>
</evidence>
<name>A0A0M8ZTH9_9HYME</name>
<sequence length="147" mass="16407">MEKRKEWEKKIDRSKTKLLDGIVLSVQLFKYGDMVPKTIAGKIVGGVCSLSGVLVIALPVPVIVSNFSRIYHQNQRADKRKAQRTGPKPQELLDLTFLLSKLQMGWVNHLVDSSCRSAPPGAPGRGIRILEMLHNCDAAIPNYSYIH</sequence>
<keyword evidence="5" id="KW-0631">Potassium channel</keyword>
<accession>A0A0M8ZTH9</accession>
<dbReference type="PANTHER" id="PTHR11537">
    <property type="entry name" value="VOLTAGE-GATED POTASSIUM CHANNEL"/>
    <property type="match status" value="1"/>
</dbReference>
<dbReference type="SUPFAM" id="SSF81324">
    <property type="entry name" value="Voltage-gated potassium channels"/>
    <property type="match status" value="1"/>
</dbReference>
<feature type="domain" description="Ion transport" evidence="12">
    <location>
        <begin position="30"/>
        <end position="74"/>
    </location>
</feature>
<evidence type="ECO:0000256" key="4">
    <source>
        <dbReference type="ARBA" id="ARBA00022692"/>
    </source>
</evidence>